<keyword evidence="2" id="KW-1185">Reference proteome</keyword>
<organism evidence="1 2">
    <name type="scientific">Sulfurivirga caldicuralii</name>
    <dbReference type="NCBI Taxonomy" id="364032"/>
    <lineage>
        <taxon>Bacteria</taxon>
        <taxon>Pseudomonadati</taxon>
        <taxon>Pseudomonadota</taxon>
        <taxon>Gammaproteobacteria</taxon>
        <taxon>Thiotrichales</taxon>
        <taxon>Piscirickettsiaceae</taxon>
        <taxon>Sulfurivirga</taxon>
    </lineage>
</organism>
<gene>
    <name evidence="1" type="ORF">SAMN05443662_1426</name>
</gene>
<evidence type="ECO:0000313" key="1">
    <source>
        <dbReference type="EMBL" id="SIO09129.1"/>
    </source>
</evidence>
<protein>
    <submittedName>
        <fullName evidence="1">Uncharacterized protein</fullName>
    </submittedName>
</protein>
<evidence type="ECO:0000313" key="2">
    <source>
        <dbReference type="Proteomes" id="UP000198461"/>
    </source>
</evidence>
<reference evidence="1 2" key="1">
    <citation type="submission" date="2016-11" db="EMBL/GenBank/DDBJ databases">
        <authorList>
            <person name="Jaros S."/>
            <person name="Januszkiewicz K."/>
            <person name="Wedrychowicz H."/>
        </authorList>
    </citation>
    <scope>NUCLEOTIDE SEQUENCE [LARGE SCALE GENOMIC DNA]</scope>
    <source>
        <strain evidence="1 2">DSM 17737</strain>
    </source>
</reference>
<dbReference type="RefSeq" id="WP_074201681.1">
    <property type="nucleotide sequence ID" value="NZ_FSRE01000003.1"/>
</dbReference>
<dbReference type="AlphaFoldDB" id="A0A1N6GNK2"/>
<name>A0A1N6GNK2_9GAMM</name>
<dbReference type="EMBL" id="FSRE01000003">
    <property type="protein sequence ID" value="SIO09129.1"/>
    <property type="molecule type" value="Genomic_DNA"/>
</dbReference>
<accession>A0A1N6GNK2</accession>
<sequence length="69" mass="8308">MRKEDPELRKIVEKMVDESKSAGYFRYLDHIITRDLTPEEREHLIDLILEDDYGAIRKLPFIQVYRAID</sequence>
<dbReference type="Proteomes" id="UP000198461">
    <property type="component" value="Unassembled WGS sequence"/>
</dbReference>
<proteinExistence type="predicted"/>